<dbReference type="EMBL" id="CAQQ02116755">
    <property type="status" value="NOT_ANNOTATED_CDS"/>
    <property type="molecule type" value="Genomic_DNA"/>
</dbReference>
<name>T1GQ16_MEGSC</name>
<dbReference type="Pfam" id="PF03645">
    <property type="entry name" value="Tctex-1"/>
    <property type="match status" value="1"/>
</dbReference>
<reference evidence="2" key="2">
    <citation type="submission" date="2015-06" db="UniProtKB">
        <authorList>
            <consortium name="EnsemblMetazoa"/>
        </authorList>
    </citation>
    <scope>IDENTIFICATION</scope>
</reference>
<evidence type="ECO:0000313" key="3">
    <source>
        <dbReference type="Proteomes" id="UP000015102"/>
    </source>
</evidence>
<dbReference type="PANTHER" id="PTHR21255:SF65">
    <property type="entry name" value="TCTEX1 DOMAIN-CONTAINING PROTEIN 2"/>
    <property type="match status" value="1"/>
</dbReference>
<dbReference type="OMA" id="VYQRMCH"/>
<dbReference type="GO" id="GO:0005737">
    <property type="term" value="C:cytoplasm"/>
    <property type="evidence" value="ECO:0007669"/>
    <property type="project" value="TreeGrafter"/>
</dbReference>
<dbReference type="AlphaFoldDB" id="T1GQ16"/>
<dbReference type="Gene3D" id="3.30.1140.40">
    <property type="entry name" value="Tctex-1"/>
    <property type="match status" value="1"/>
</dbReference>
<dbReference type="CDD" id="cd21451">
    <property type="entry name" value="DLC-like_TCTEX1D"/>
    <property type="match status" value="1"/>
</dbReference>
<dbReference type="GO" id="GO:0045505">
    <property type="term" value="F:dynein intermediate chain binding"/>
    <property type="evidence" value="ECO:0007669"/>
    <property type="project" value="TreeGrafter"/>
</dbReference>
<comment type="similarity">
    <text evidence="1">Belongs to the dynein light chain Tctex-type family.</text>
</comment>
<proteinExistence type="inferred from homology"/>
<keyword evidence="3" id="KW-1185">Reference proteome</keyword>
<reference evidence="3" key="1">
    <citation type="submission" date="2013-02" db="EMBL/GenBank/DDBJ databases">
        <authorList>
            <person name="Hughes D."/>
        </authorList>
    </citation>
    <scope>NUCLEOTIDE SEQUENCE</scope>
    <source>
        <strain>Durham</strain>
        <strain evidence="3">NC isolate 2 -- Noor lab</strain>
    </source>
</reference>
<dbReference type="EnsemblMetazoa" id="MESCA005714-RA">
    <property type="protein sequence ID" value="MESCA005714-PA"/>
    <property type="gene ID" value="MESCA005714"/>
</dbReference>
<dbReference type="GO" id="GO:0007018">
    <property type="term" value="P:microtubule-based movement"/>
    <property type="evidence" value="ECO:0007669"/>
    <property type="project" value="TreeGrafter"/>
</dbReference>
<dbReference type="HOGENOM" id="CLU_1338831_0_0_1"/>
<evidence type="ECO:0000313" key="2">
    <source>
        <dbReference type="EnsemblMetazoa" id="MESCA005714-PA"/>
    </source>
</evidence>
<dbReference type="STRING" id="36166.T1GQ16"/>
<organism evidence="2 3">
    <name type="scientific">Megaselia scalaris</name>
    <name type="common">Humpbacked fly</name>
    <name type="synonym">Phora scalaris</name>
    <dbReference type="NCBI Taxonomy" id="36166"/>
    <lineage>
        <taxon>Eukaryota</taxon>
        <taxon>Metazoa</taxon>
        <taxon>Ecdysozoa</taxon>
        <taxon>Arthropoda</taxon>
        <taxon>Hexapoda</taxon>
        <taxon>Insecta</taxon>
        <taxon>Pterygota</taxon>
        <taxon>Neoptera</taxon>
        <taxon>Endopterygota</taxon>
        <taxon>Diptera</taxon>
        <taxon>Brachycera</taxon>
        <taxon>Muscomorpha</taxon>
        <taxon>Platypezoidea</taxon>
        <taxon>Phoridae</taxon>
        <taxon>Megaseliini</taxon>
        <taxon>Megaselia</taxon>
    </lineage>
</organism>
<sequence>MYTETPLFRLRVITASVRSTNRLNLMLNDTLATKRKAFAKAKSIEAAEADQDEDDSKVKVRYFRTNFSMEQVYKIIEACIEERLVWDRFNRMYDSYRSLQLIKELSAEIRDRVKMLRNERHRIICLMNIIEKQNQGVCFRMMHLIDSRFDNFANFVYERASYNIVVTVFLVKKD</sequence>
<dbReference type="PANTHER" id="PTHR21255">
    <property type="entry name" value="T-COMPLEX-ASSOCIATED-TESTIS-EXPRESSED 1/ DYNEIN LIGHT CHAIN"/>
    <property type="match status" value="1"/>
</dbReference>
<dbReference type="InterPro" id="IPR005334">
    <property type="entry name" value="Tctex-1-like"/>
</dbReference>
<accession>T1GQ16</accession>
<evidence type="ECO:0000256" key="1">
    <source>
        <dbReference type="ARBA" id="ARBA00005361"/>
    </source>
</evidence>
<protein>
    <submittedName>
        <fullName evidence="2">Uncharacterized protein</fullName>
    </submittedName>
</protein>
<dbReference type="InterPro" id="IPR038586">
    <property type="entry name" value="Tctex-1-like_sf"/>
</dbReference>
<dbReference type="GO" id="GO:0005868">
    <property type="term" value="C:cytoplasmic dynein complex"/>
    <property type="evidence" value="ECO:0007669"/>
    <property type="project" value="TreeGrafter"/>
</dbReference>
<dbReference type="EMBL" id="CAQQ02116756">
    <property type="status" value="NOT_ANNOTATED_CDS"/>
    <property type="molecule type" value="Genomic_DNA"/>
</dbReference>
<dbReference type="Proteomes" id="UP000015102">
    <property type="component" value="Unassembled WGS sequence"/>
</dbReference>